<evidence type="ECO:0000313" key="2">
    <source>
        <dbReference type="Proteomes" id="UP000800036"/>
    </source>
</evidence>
<dbReference type="AlphaFoldDB" id="A0A6A5VPI1"/>
<evidence type="ECO:0008006" key="3">
    <source>
        <dbReference type="Google" id="ProtNLM"/>
    </source>
</evidence>
<evidence type="ECO:0000313" key="1">
    <source>
        <dbReference type="EMBL" id="KAF1979244.1"/>
    </source>
</evidence>
<name>A0A6A5VPI1_9PLEO</name>
<keyword evidence="2" id="KW-1185">Reference proteome</keyword>
<dbReference type="EMBL" id="ML976658">
    <property type="protein sequence ID" value="KAF1979244.1"/>
    <property type="molecule type" value="Genomic_DNA"/>
</dbReference>
<dbReference type="SUPFAM" id="SSF56784">
    <property type="entry name" value="HAD-like"/>
    <property type="match status" value="1"/>
</dbReference>
<sequence>MFPQHPLEAVIFDLGNVLFTWSAETKTGVPSTVLWKILSSNTWFDYERGRITREACFETVAHEFSLKKSQVVNAFKQANQSLRPDEKVVAFLKDCGSNGKLRVYAMSNFGKEDFVDLKLKIYWSLFDAYLHQNAQHFNSITDNGTWIPDKFAKLLILEVIEGCSSASEEGTRSFFTDRAATLIPGGHFPDDLDTTSLALMVQPPTQPDMVNPLLDRMAQNVVPDGSILVYFDKAKPRTDAVVSSNVLACFHRYSRGQELAATLQYVCGVPSGRSYLQGARYYPSANCCLGFFGRLLESAPNDTEL</sequence>
<dbReference type="InterPro" id="IPR036412">
    <property type="entry name" value="HAD-like_sf"/>
</dbReference>
<dbReference type="Gene3D" id="3.40.50.1000">
    <property type="entry name" value="HAD superfamily/HAD-like"/>
    <property type="match status" value="1"/>
</dbReference>
<protein>
    <recommendedName>
        <fullName evidence="3">HAD-like protein</fullName>
    </recommendedName>
</protein>
<gene>
    <name evidence="1" type="ORF">BU23DRAFT_563457</name>
</gene>
<reference evidence="1" key="1">
    <citation type="journal article" date="2020" name="Stud. Mycol.">
        <title>101 Dothideomycetes genomes: a test case for predicting lifestyles and emergence of pathogens.</title>
        <authorList>
            <person name="Haridas S."/>
            <person name="Albert R."/>
            <person name="Binder M."/>
            <person name="Bloem J."/>
            <person name="Labutti K."/>
            <person name="Salamov A."/>
            <person name="Andreopoulos B."/>
            <person name="Baker S."/>
            <person name="Barry K."/>
            <person name="Bills G."/>
            <person name="Bluhm B."/>
            <person name="Cannon C."/>
            <person name="Castanera R."/>
            <person name="Culley D."/>
            <person name="Daum C."/>
            <person name="Ezra D."/>
            <person name="Gonzalez J."/>
            <person name="Henrissat B."/>
            <person name="Kuo A."/>
            <person name="Liang C."/>
            <person name="Lipzen A."/>
            <person name="Lutzoni F."/>
            <person name="Magnuson J."/>
            <person name="Mondo S."/>
            <person name="Nolan M."/>
            <person name="Ohm R."/>
            <person name="Pangilinan J."/>
            <person name="Park H.-J."/>
            <person name="Ramirez L."/>
            <person name="Alfaro M."/>
            <person name="Sun H."/>
            <person name="Tritt A."/>
            <person name="Yoshinaga Y."/>
            <person name="Zwiers L.-H."/>
            <person name="Turgeon B."/>
            <person name="Goodwin S."/>
            <person name="Spatafora J."/>
            <person name="Crous P."/>
            <person name="Grigoriev I."/>
        </authorList>
    </citation>
    <scope>NUCLEOTIDE SEQUENCE</scope>
    <source>
        <strain evidence="1">CBS 107.79</strain>
    </source>
</reference>
<dbReference type="OrthoDB" id="2012566at2759"/>
<dbReference type="Proteomes" id="UP000800036">
    <property type="component" value="Unassembled WGS sequence"/>
</dbReference>
<dbReference type="InterPro" id="IPR023214">
    <property type="entry name" value="HAD_sf"/>
</dbReference>
<accession>A0A6A5VPI1</accession>
<proteinExistence type="predicted"/>
<organism evidence="1 2">
    <name type="scientific">Bimuria novae-zelandiae CBS 107.79</name>
    <dbReference type="NCBI Taxonomy" id="1447943"/>
    <lineage>
        <taxon>Eukaryota</taxon>
        <taxon>Fungi</taxon>
        <taxon>Dikarya</taxon>
        <taxon>Ascomycota</taxon>
        <taxon>Pezizomycotina</taxon>
        <taxon>Dothideomycetes</taxon>
        <taxon>Pleosporomycetidae</taxon>
        <taxon>Pleosporales</taxon>
        <taxon>Massarineae</taxon>
        <taxon>Didymosphaeriaceae</taxon>
        <taxon>Bimuria</taxon>
    </lineage>
</organism>